<proteinExistence type="predicted"/>
<comment type="caution">
    <text evidence="2">The sequence shown here is derived from an EMBL/GenBank/DDBJ whole genome shotgun (WGS) entry which is preliminary data.</text>
</comment>
<protein>
    <submittedName>
        <fullName evidence="2">Uncharacterized protein</fullName>
    </submittedName>
</protein>
<reference evidence="2" key="2">
    <citation type="submission" date="2022-01" db="EMBL/GenBank/DDBJ databases">
        <authorList>
            <person name="Yamashiro T."/>
            <person name="Shiraishi A."/>
            <person name="Satake H."/>
            <person name="Nakayama K."/>
        </authorList>
    </citation>
    <scope>NUCLEOTIDE SEQUENCE</scope>
</reference>
<accession>A0ABQ5CNM7</accession>
<gene>
    <name evidence="2" type="ORF">Tco_0907982</name>
</gene>
<feature type="compositionally biased region" description="Basic and acidic residues" evidence="1">
    <location>
        <begin position="208"/>
        <end position="219"/>
    </location>
</feature>
<dbReference type="EMBL" id="BQNB010014400">
    <property type="protein sequence ID" value="GJT27707.1"/>
    <property type="molecule type" value="Genomic_DNA"/>
</dbReference>
<evidence type="ECO:0000313" key="2">
    <source>
        <dbReference type="EMBL" id="GJT27707.1"/>
    </source>
</evidence>
<reference evidence="2" key="1">
    <citation type="journal article" date="2022" name="Int. J. Mol. Sci.">
        <title>Draft Genome of Tanacetum Coccineum: Genomic Comparison of Closely Related Tanacetum-Family Plants.</title>
        <authorList>
            <person name="Yamashiro T."/>
            <person name="Shiraishi A."/>
            <person name="Nakayama K."/>
            <person name="Satake H."/>
        </authorList>
    </citation>
    <scope>NUCLEOTIDE SEQUENCE</scope>
</reference>
<keyword evidence="3" id="KW-1185">Reference proteome</keyword>
<feature type="region of interest" description="Disordered" evidence="1">
    <location>
        <begin position="281"/>
        <end position="356"/>
    </location>
</feature>
<evidence type="ECO:0000256" key="1">
    <source>
        <dbReference type="SAM" id="MobiDB-lite"/>
    </source>
</evidence>
<organism evidence="2 3">
    <name type="scientific">Tanacetum coccineum</name>
    <dbReference type="NCBI Taxonomy" id="301880"/>
    <lineage>
        <taxon>Eukaryota</taxon>
        <taxon>Viridiplantae</taxon>
        <taxon>Streptophyta</taxon>
        <taxon>Embryophyta</taxon>
        <taxon>Tracheophyta</taxon>
        <taxon>Spermatophyta</taxon>
        <taxon>Magnoliopsida</taxon>
        <taxon>eudicotyledons</taxon>
        <taxon>Gunneridae</taxon>
        <taxon>Pentapetalae</taxon>
        <taxon>asterids</taxon>
        <taxon>campanulids</taxon>
        <taxon>Asterales</taxon>
        <taxon>Asteraceae</taxon>
        <taxon>Asteroideae</taxon>
        <taxon>Anthemideae</taxon>
        <taxon>Anthemidinae</taxon>
        <taxon>Tanacetum</taxon>
    </lineage>
</organism>
<sequence>MFLNSLPCYLAFLITAEVPKIYMHQFWNTIKKIRDTDAYQFKLDKQKFRINTELFCEILHICPRLSNQYFFEPPFEEEMVPFIKELGYTGKCISGKSTDFMFQDDNRDISPARKENMPYPRFAKVIINHFISKDKTISIRNKINLHTIRDDSLLAIKDSKAYKTYLDFATGKATPKKAMNFKKIASPSQKLTPVLEEEPIKKPKRTKKPEPAKQAETAKKPALANKSSTMQTAGVVIRDTLRVSVSKKKAQAKVDRGKGMDLLSDVALLEAAQLKKVLKKSKHDTHMLHASGSSDGVDQSESENKSWGDSRDDDDSNDDDSNDNDSDDVGDDEDVLENYVPTEDETNDESKEFDEEEYEELYGDVNISLKDAEPAKKEKDNEEMIVASHVNIKRVQDVKELKTVDHSATLLSIIKSEVSNAVKEYLGTSLDDALYKVIKKHDVDIIKEHSVPPEIVQRLRQQYVPKKSTEDIRKIKMEHARKQQVPKQTIISSDTTALEEFDQKTTLFESITKSKSFKKIPKQRALYHALMESILKDEEAIDK</sequence>
<dbReference type="Proteomes" id="UP001151760">
    <property type="component" value="Unassembled WGS sequence"/>
</dbReference>
<feature type="compositionally biased region" description="Acidic residues" evidence="1">
    <location>
        <begin position="311"/>
        <end position="356"/>
    </location>
</feature>
<feature type="region of interest" description="Disordered" evidence="1">
    <location>
        <begin position="192"/>
        <end position="231"/>
    </location>
</feature>
<evidence type="ECO:0000313" key="3">
    <source>
        <dbReference type="Proteomes" id="UP001151760"/>
    </source>
</evidence>
<name>A0ABQ5CNM7_9ASTR</name>